<protein>
    <recommendedName>
        <fullName evidence="5">F-box domain-containing protein</fullName>
    </recommendedName>
</protein>
<evidence type="ECO:0008006" key="5">
    <source>
        <dbReference type="Google" id="ProtNLM"/>
    </source>
</evidence>
<dbReference type="Gene3D" id="2.120.10.80">
    <property type="entry name" value="Kelch-type beta propeller"/>
    <property type="match status" value="1"/>
</dbReference>
<dbReference type="SUPFAM" id="SSF117281">
    <property type="entry name" value="Kelch motif"/>
    <property type="match status" value="1"/>
</dbReference>
<dbReference type="InterPro" id="IPR015915">
    <property type="entry name" value="Kelch-typ_b-propeller"/>
</dbReference>
<dbReference type="InterPro" id="IPR052439">
    <property type="entry name" value="F-box/Kelch-repeat"/>
</dbReference>
<organism evidence="3 4">
    <name type="scientific">Trifolium subterraneum</name>
    <name type="common">Subterranean clover</name>
    <dbReference type="NCBI Taxonomy" id="3900"/>
    <lineage>
        <taxon>Eukaryota</taxon>
        <taxon>Viridiplantae</taxon>
        <taxon>Streptophyta</taxon>
        <taxon>Embryophyta</taxon>
        <taxon>Tracheophyta</taxon>
        <taxon>Spermatophyta</taxon>
        <taxon>Magnoliopsida</taxon>
        <taxon>eudicotyledons</taxon>
        <taxon>Gunneridae</taxon>
        <taxon>Pentapetalae</taxon>
        <taxon>rosids</taxon>
        <taxon>fabids</taxon>
        <taxon>Fabales</taxon>
        <taxon>Fabaceae</taxon>
        <taxon>Papilionoideae</taxon>
        <taxon>50 kb inversion clade</taxon>
        <taxon>NPAAA clade</taxon>
        <taxon>Hologalegina</taxon>
        <taxon>IRL clade</taxon>
        <taxon>Trifolieae</taxon>
        <taxon>Trifolium</taxon>
    </lineage>
</organism>
<evidence type="ECO:0000256" key="2">
    <source>
        <dbReference type="ARBA" id="ARBA00022737"/>
    </source>
</evidence>
<dbReference type="PANTHER" id="PTHR46122">
    <property type="entry name" value="GALACTOSE OXIDASE/KELCH REPEAT PROTEIN-RELATED"/>
    <property type="match status" value="1"/>
</dbReference>
<keyword evidence="2" id="KW-0677">Repeat</keyword>
<dbReference type="Proteomes" id="UP000242715">
    <property type="component" value="Unassembled WGS sequence"/>
</dbReference>
<dbReference type="GO" id="GO:0005634">
    <property type="term" value="C:nucleus"/>
    <property type="evidence" value="ECO:0007669"/>
    <property type="project" value="TreeGrafter"/>
</dbReference>
<dbReference type="InterPro" id="IPR006652">
    <property type="entry name" value="Kelch_1"/>
</dbReference>
<dbReference type="AlphaFoldDB" id="A0A2Z6LW82"/>
<accession>A0A2Z6LW82</accession>
<name>A0A2Z6LW82_TRISU</name>
<dbReference type="OrthoDB" id="191037at2759"/>
<keyword evidence="4" id="KW-1185">Reference proteome</keyword>
<evidence type="ECO:0000313" key="3">
    <source>
        <dbReference type="EMBL" id="GAU13354.1"/>
    </source>
</evidence>
<sequence length="309" mass="34268">MSRKSIEILDDCMEGEKQKNVQKHAGDSSLLIPQLGHDTSINCLVRLSRSDYGSIAVLNQSFRSLVKNGELYQLRRKMGIIEHWVYFSCDVLKWEAFDPNRDRLMQLPKMSSNTCFMLSDKESLAVDTGTWEVLPDMNTPRRMCSAVFMDGKFYVLGGVGVDKTTQLTCGEEFDLKTRKWRKIPDMCPTRNGGDGANSVSSEAPPLIAVVNNVLFAADYTQQVVKKYVKDINSWVTIGSLPDRVTSLNGWGMAFRSCGDKLVVIGGPSLHGGMATEVNAWVVDEGAPQWNLLAIIQSGSFVYNCAVMGC</sequence>
<keyword evidence="1" id="KW-0880">Kelch repeat</keyword>
<dbReference type="PANTHER" id="PTHR46122:SF9">
    <property type="entry name" value="F-BOX_KELCH-REPEAT PROTEIN"/>
    <property type="match status" value="1"/>
</dbReference>
<gene>
    <name evidence="3" type="ORF">TSUD_192660</name>
</gene>
<reference evidence="4" key="1">
    <citation type="journal article" date="2017" name="Front. Plant Sci.">
        <title>Climate Clever Clovers: New Paradigm to Reduce the Environmental Footprint of Ruminants by Breeding Low Methanogenic Forages Utilizing Haplotype Variation.</title>
        <authorList>
            <person name="Kaur P."/>
            <person name="Appels R."/>
            <person name="Bayer P.E."/>
            <person name="Keeble-Gagnere G."/>
            <person name="Wang J."/>
            <person name="Hirakawa H."/>
            <person name="Shirasawa K."/>
            <person name="Vercoe P."/>
            <person name="Stefanova K."/>
            <person name="Durmic Z."/>
            <person name="Nichols P."/>
            <person name="Revell C."/>
            <person name="Isobe S.N."/>
            <person name="Edwards D."/>
            <person name="Erskine W."/>
        </authorList>
    </citation>
    <scope>NUCLEOTIDE SEQUENCE [LARGE SCALE GENOMIC DNA]</scope>
    <source>
        <strain evidence="4">cv. Daliak</strain>
    </source>
</reference>
<dbReference type="EMBL" id="DF973136">
    <property type="protein sequence ID" value="GAU13354.1"/>
    <property type="molecule type" value="Genomic_DNA"/>
</dbReference>
<dbReference type="Pfam" id="PF01344">
    <property type="entry name" value="Kelch_1"/>
    <property type="match status" value="1"/>
</dbReference>
<proteinExistence type="predicted"/>
<evidence type="ECO:0000313" key="4">
    <source>
        <dbReference type="Proteomes" id="UP000242715"/>
    </source>
</evidence>
<evidence type="ECO:0000256" key="1">
    <source>
        <dbReference type="ARBA" id="ARBA00022441"/>
    </source>
</evidence>